<accession>A0A5R8KDE0</accession>
<dbReference type="EMBL" id="VAUV01000010">
    <property type="protein sequence ID" value="TLD69935.1"/>
    <property type="molecule type" value="Genomic_DNA"/>
</dbReference>
<name>A0A5R8KDE0_9BACT</name>
<dbReference type="PANTHER" id="PTHR46401:SF2">
    <property type="entry name" value="GLYCOSYLTRANSFERASE WBBK-RELATED"/>
    <property type="match status" value="1"/>
</dbReference>
<dbReference type="OrthoDB" id="9811902at2"/>
<dbReference type="RefSeq" id="WP_138086990.1">
    <property type="nucleotide sequence ID" value="NZ_VAUV01000010.1"/>
</dbReference>
<evidence type="ECO:0000259" key="3">
    <source>
        <dbReference type="Pfam" id="PF13579"/>
    </source>
</evidence>
<dbReference type="Proteomes" id="UP000306196">
    <property type="component" value="Unassembled WGS sequence"/>
</dbReference>
<dbReference type="InterPro" id="IPR001296">
    <property type="entry name" value="Glyco_trans_1"/>
</dbReference>
<dbReference type="Gene3D" id="3.40.50.2000">
    <property type="entry name" value="Glycogen Phosphorylase B"/>
    <property type="match status" value="2"/>
</dbReference>
<gene>
    <name evidence="4" type="ORF">FEM03_14480</name>
</gene>
<keyword evidence="1 4" id="KW-0808">Transferase</keyword>
<sequence length="405" mass="45858">MRILFLNQCFHPDEVATAVYLKQLATELVRKGHEVTVIASNRGYNHPEVHYPSRENWMGIEIRRIWTPGLGKRSIWRRVVDSGVFWLNAARMLVFASKPDVIVSLTSPPLISVLGALAARWHGCRSMIWLMDMNPDQAVANGVFRQGSWIERSLSTLLNWSFHQATRIVVLDRFMAQRLRDKGVADEAIRVEPPWANDHELRIDETGRAEFRSEHGLPDKFVVMYSGNHSPCHPLDTLLEATLRLRERSELCFLFVGDGSEHRKVKLFAEQHQLRNILCLPYQPLERLSASLSAADLHLVVMGDLYVGIVHPCKIYNILSLGLPFLFVGPSPSHGSDMVDALNLPKYARRTGHGDIDNMVKCLEKALVLGPCPPSVELQHYSSQFAFKNLCPRLVAEIEAMAMKL</sequence>
<dbReference type="GO" id="GO:0009103">
    <property type="term" value="P:lipopolysaccharide biosynthetic process"/>
    <property type="evidence" value="ECO:0007669"/>
    <property type="project" value="TreeGrafter"/>
</dbReference>
<evidence type="ECO:0000313" key="5">
    <source>
        <dbReference type="Proteomes" id="UP000306196"/>
    </source>
</evidence>
<dbReference type="SUPFAM" id="SSF53756">
    <property type="entry name" value="UDP-Glycosyltransferase/glycogen phosphorylase"/>
    <property type="match status" value="1"/>
</dbReference>
<evidence type="ECO:0000259" key="2">
    <source>
        <dbReference type="Pfam" id="PF00534"/>
    </source>
</evidence>
<comment type="caution">
    <text evidence="4">The sequence shown here is derived from an EMBL/GenBank/DDBJ whole genome shotgun (WGS) entry which is preliminary data.</text>
</comment>
<evidence type="ECO:0000256" key="1">
    <source>
        <dbReference type="ARBA" id="ARBA00022679"/>
    </source>
</evidence>
<dbReference type="Pfam" id="PF13579">
    <property type="entry name" value="Glyco_trans_4_4"/>
    <property type="match status" value="1"/>
</dbReference>
<dbReference type="Pfam" id="PF00534">
    <property type="entry name" value="Glycos_transf_1"/>
    <property type="match status" value="1"/>
</dbReference>
<dbReference type="AlphaFoldDB" id="A0A5R8KDE0"/>
<organism evidence="4 5">
    <name type="scientific">Phragmitibacter flavus</name>
    <dbReference type="NCBI Taxonomy" id="2576071"/>
    <lineage>
        <taxon>Bacteria</taxon>
        <taxon>Pseudomonadati</taxon>
        <taxon>Verrucomicrobiota</taxon>
        <taxon>Verrucomicrobiia</taxon>
        <taxon>Verrucomicrobiales</taxon>
        <taxon>Verrucomicrobiaceae</taxon>
        <taxon>Phragmitibacter</taxon>
    </lineage>
</organism>
<dbReference type="GO" id="GO:0016757">
    <property type="term" value="F:glycosyltransferase activity"/>
    <property type="evidence" value="ECO:0007669"/>
    <property type="project" value="InterPro"/>
</dbReference>
<feature type="domain" description="Glycosyl transferase family 1" evidence="2">
    <location>
        <begin position="209"/>
        <end position="299"/>
    </location>
</feature>
<feature type="domain" description="Glycosyltransferase subfamily 4-like N-terminal" evidence="3">
    <location>
        <begin position="18"/>
        <end position="195"/>
    </location>
</feature>
<evidence type="ECO:0000313" key="4">
    <source>
        <dbReference type="EMBL" id="TLD69935.1"/>
    </source>
</evidence>
<keyword evidence="5" id="KW-1185">Reference proteome</keyword>
<dbReference type="CDD" id="cd03794">
    <property type="entry name" value="GT4_WbuB-like"/>
    <property type="match status" value="1"/>
</dbReference>
<protein>
    <submittedName>
        <fullName evidence="4">Glycosyltransferase family 4 protein</fullName>
    </submittedName>
</protein>
<dbReference type="InterPro" id="IPR028098">
    <property type="entry name" value="Glyco_trans_4-like_N"/>
</dbReference>
<proteinExistence type="predicted"/>
<dbReference type="PANTHER" id="PTHR46401">
    <property type="entry name" value="GLYCOSYLTRANSFERASE WBBK-RELATED"/>
    <property type="match status" value="1"/>
</dbReference>
<reference evidence="4 5" key="1">
    <citation type="submission" date="2019-05" db="EMBL/GenBank/DDBJ databases">
        <title>Verrucobacter flavum gen. nov., sp. nov. a new member of the family Verrucomicrobiaceae.</title>
        <authorList>
            <person name="Szuroczki S."/>
            <person name="Abbaszade G."/>
            <person name="Szabo A."/>
            <person name="Felfoldi T."/>
            <person name="Schumann P."/>
            <person name="Boka K."/>
            <person name="Keki Z."/>
            <person name="Toumi M."/>
            <person name="Toth E."/>
        </authorList>
    </citation>
    <scope>NUCLEOTIDE SEQUENCE [LARGE SCALE GENOMIC DNA]</scope>
    <source>
        <strain evidence="4 5">MG-N-17</strain>
    </source>
</reference>